<evidence type="ECO:0000313" key="2">
    <source>
        <dbReference type="EMBL" id="MBC2595706.1"/>
    </source>
</evidence>
<comment type="caution">
    <text evidence="2">The sequence shown here is derived from an EMBL/GenBank/DDBJ whole genome shotgun (WGS) entry which is preliminary data.</text>
</comment>
<dbReference type="Proteomes" id="UP000546464">
    <property type="component" value="Unassembled WGS sequence"/>
</dbReference>
<gene>
    <name evidence="2" type="ORF">H5P28_15675</name>
</gene>
<evidence type="ECO:0000256" key="1">
    <source>
        <dbReference type="SAM" id="SignalP"/>
    </source>
</evidence>
<keyword evidence="3" id="KW-1185">Reference proteome</keyword>
<dbReference type="RefSeq" id="WP_185676644.1">
    <property type="nucleotide sequence ID" value="NZ_JACHVB010000052.1"/>
</dbReference>
<evidence type="ECO:0008006" key="4">
    <source>
        <dbReference type="Google" id="ProtNLM"/>
    </source>
</evidence>
<feature type="chain" id="PRO_5032445464" description="DUF4384 domain-containing protein" evidence="1">
    <location>
        <begin position="29"/>
        <end position="226"/>
    </location>
</feature>
<organism evidence="2 3">
    <name type="scientific">Ruficoccus amylovorans</name>
    <dbReference type="NCBI Taxonomy" id="1804625"/>
    <lineage>
        <taxon>Bacteria</taxon>
        <taxon>Pseudomonadati</taxon>
        <taxon>Verrucomicrobiota</taxon>
        <taxon>Opitutia</taxon>
        <taxon>Puniceicoccales</taxon>
        <taxon>Cerasicoccaceae</taxon>
        <taxon>Ruficoccus</taxon>
    </lineage>
</organism>
<name>A0A842HJF1_9BACT</name>
<protein>
    <recommendedName>
        <fullName evidence="4">DUF4384 domain-containing protein</fullName>
    </recommendedName>
</protein>
<dbReference type="EMBL" id="JACHVB010000052">
    <property type="protein sequence ID" value="MBC2595706.1"/>
    <property type="molecule type" value="Genomic_DNA"/>
</dbReference>
<evidence type="ECO:0000313" key="3">
    <source>
        <dbReference type="Proteomes" id="UP000546464"/>
    </source>
</evidence>
<feature type="signal peptide" evidence="1">
    <location>
        <begin position="1"/>
        <end position="28"/>
    </location>
</feature>
<keyword evidence="1" id="KW-0732">Signal</keyword>
<proteinExistence type="predicted"/>
<accession>A0A842HJF1</accession>
<dbReference type="AlphaFoldDB" id="A0A842HJF1"/>
<reference evidence="2 3" key="1">
    <citation type="submission" date="2020-07" db="EMBL/GenBank/DDBJ databases">
        <authorList>
            <person name="Feng X."/>
        </authorList>
    </citation>
    <scope>NUCLEOTIDE SEQUENCE [LARGE SCALE GENOMIC DNA]</scope>
    <source>
        <strain evidence="2 3">JCM31066</strain>
    </source>
</reference>
<sequence>MTPFRWFHHALCAFLLFSLGSASHPASAQQQENVRRELKFLSWEGPIFELEMMQSSGSEPVIIPNGSPTYNTPYKGPSIARFGVTKTAPDGTEYFDTRASASLPQTDKPILLIFIPAPDGSYKVVAIPEENQTPVKGSFRVINVTNERFFIRIGDEQFEIPRGGSRLVQAAEKDSKSFPVQMVMEEDGSLRRVYSARWALIPERQITAFLFNDPETRKFALKRFVE</sequence>